<dbReference type="Proteomes" id="UP000007110">
    <property type="component" value="Unassembled WGS sequence"/>
</dbReference>
<dbReference type="InterPro" id="IPR036772">
    <property type="entry name" value="SRCR-like_dom_sf"/>
</dbReference>
<dbReference type="GeneID" id="105443568"/>
<dbReference type="Gene3D" id="3.10.250.10">
    <property type="entry name" value="SRCR-like domain"/>
    <property type="match status" value="1"/>
</dbReference>
<feature type="region of interest" description="Disordered" evidence="3">
    <location>
        <begin position="185"/>
        <end position="223"/>
    </location>
</feature>
<protein>
    <recommendedName>
        <fullName evidence="5">SRCR domain-containing protein</fullName>
    </recommendedName>
</protein>
<evidence type="ECO:0000256" key="3">
    <source>
        <dbReference type="SAM" id="MobiDB-lite"/>
    </source>
</evidence>
<reference evidence="7" key="1">
    <citation type="submission" date="2015-02" db="EMBL/GenBank/DDBJ databases">
        <title>Genome sequencing for Strongylocentrotus purpuratus.</title>
        <authorList>
            <person name="Murali S."/>
            <person name="Liu Y."/>
            <person name="Vee V."/>
            <person name="English A."/>
            <person name="Wang M."/>
            <person name="Skinner E."/>
            <person name="Han Y."/>
            <person name="Muzny D.M."/>
            <person name="Worley K.C."/>
            <person name="Gibbs R.A."/>
        </authorList>
    </citation>
    <scope>NUCLEOTIDE SEQUENCE</scope>
</reference>
<dbReference type="InParanoid" id="A0A7M7NPS3"/>
<dbReference type="RefSeq" id="XP_030839693.1">
    <property type="nucleotide sequence ID" value="XM_030983833.1"/>
</dbReference>
<feature type="domain" description="SRCR" evidence="5">
    <location>
        <begin position="11"/>
        <end position="56"/>
    </location>
</feature>
<keyword evidence="4" id="KW-0472">Membrane</keyword>
<evidence type="ECO:0000313" key="6">
    <source>
        <dbReference type="EnsemblMetazoa" id="XP_030839693"/>
    </source>
</evidence>
<organism evidence="6 7">
    <name type="scientific">Strongylocentrotus purpuratus</name>
    <name type="common">Purple sea urchin</name>
    <dbReference type="NCBI Taxonomy" id="7668"/>
    <lineage>
        <taxon>Eukaryota</taxon>
        <taxon>Metazoa</taxon>
        <taxon>Echinodermata</taxon>
        <taxon>Eleutherozoa</taxon>
        <taxon>Echinozoa</taxon>
        <taxon>Echinoidea</taxon>
        <taxon>Euechinoidea</taxon>
        <taxon>Echinacea</taxon>
        <taxon>Camarodonta</taxon>
        <taxon>Echinidea</taxon>
        <taxon>Strongylocentrotidae</taxon>
        <taxon>Strongylocentrotus</taxon>
    </lineage>
</organism>
<accession>A0A7M7NPS3</accession>
<sequence length="382" mass="41456">MTYDVYMIRDVTLVDGETPNEGRVEYYFRSEHLSREPACGDGLGSTEASVICRQFGYPGVNEVLAQWPFGAGDKTANNILNCMGGLYIGAGAGGGILLLIVIILLVVFIIRRSKDKGSSGDHNILELRSMPDGSDLGNFPPLPFSPNNYSLENGHTNMAADDLTTGTGVEESDYAFIAETDMNPVNSARNGSTYEDVPRLESTSGSLRPPQPAPRKSTKDTQFAMHPVHQLYTTPDESQLSNGHRDSIPEYAVSQKFRKEPISQAIPQAPPSALGPEDINGLYTMPDKSRNMTKAKKVLDSDMGRPAGIDNALYICRGEDNLQEGETPNEYATDKDGMGGEDESDGDTGMVENDLYKTSHGPTGGDTGMVENDLYDTSYRPT</sequence>
<dbReference type="SUPFAM" id="SSF56487">
    <property type="entry name" value="SRCR-like"/>
    <property type="match status" value="1"/>
</dbReference>
<keyword evidence="4" id="KW-0812">Transmembrane</keyword>
<keyword evidence="4" id="KW-1133">Transmembrane helix</keyword>
<dbReference type="GO" id="GO:0016020">
    <property type="term" value="C:membrane"/>
    <property type="evidence" value="ECO:0007669"/>
    <property type="project" value="InterPro"/>
</dbReference>
<evidence type="ECO:0000313" key="7">
    <source>
        <dbReference type="Proteomes" id="UP000007110"/>
    </source>
</evidence>
<proteinExistence type="predicted"/>
<dbReference type="AlphaFoldDB" id="A0A7M7NPS3"/>
<name>A0A7M7NPS3_STRPU</name>
<evidence type="ECO:0000256" key="2">
    <source>
        <dbReference type="PROSITE-ProRule" id="PRU00196"/>
    </source>
</evidence>
<comment type="caution">
    <text evidence="2">Lacks conserved residue(s) required for the propagation of feature annotation.</text>
</comment>
<dbReference type="KEGG" id="spu:105443568"/>
<evidence type="ECO:0000259" key="5">
    <source>
        <dbReference type="PROSITE" id="PS50287"/>
    </source>
</evidence>
<dbReference type="Pfam" id="PF00530">
    <property type="entry name" value="SRCR"/>
    <property type="match status" value="1"/>
</dbReference>
<dbReference type="OrthoDB" id="536948at2759"/>
<keyword evidence="7" id="KW-1185">Reference proteome</keyword>
<reference evidence="6" key="2">
    <citation type="submission" date="2021-01" db="UniProtKB">
        <authorList>
            <consortium name="EnsemblMetazoa"/>
        </authorList>
    </citation>
    <scope>IDENTIFICATION</scope>
</reference>
<feature type="region of interest" description="Disordered" evidence="3">
    <location>
        <begin position="321"/>
        <end position="382"/>
    </location>
</feature>
<dbReference type="SMART" id="SM00202">
    <property type="entry name" value="SR"/>
    <property type="match status" value="1"/>
</dbReference>
<feature type="transmembrane region" description="Helical" evidence="4">
    <location>
        <begin position="86"/>
        <end position="110"/>
    </location>
</feature>
<keyword evidence="1" id="KW-1015">Disulfide bond</keyword>
<dbReference type="EnsemblMetazoa" id="XM_030983833">
    <property type="protein sequence ID" value="XP_030839693"/>
    <property type="gene ID" value="LOC105443568"/>
</dbReference>
<dbReference type="InterPro" id="IPR001190">
    <property type="entry name" value="SRCR"/>
</dbReference>
<evidence type="ECO:0000256" key="1">
    <source>
        <dbReference type="ARBA" id="ARBA00023157"/>
    </source>
</evidence>
<dbReference type="PROSITE" id="PS50287">
    <property type="entry name" value="SRCR_2"/>
    <property type="match status" value="1"/>
</dbReference>
<evidence type="ECO:0000256" key="4">
    <source>
        <dbReference type="SAM" id="Phobius"/>
    </source>
</evidence>